<evidence type="ECO:0000256" key="2">
    <source>
        <dbReference type="ARBA" id="ARBA00008766"/>
    </source>
</evidence>
<gene>
    <name evidence="6" type="ORF">ACFPTP_04515</name>
</gene>
<dbReference type="EMBL" id="JBHSNP010000009">
    <property type="protein sequence ID" value="MFC5602475.1"/>
    <property type="molecule type" value="Genomic_DNA"/>
</dbReference>
<dbReference type="SUPFAM" id="SSF55920">
    <property type="entry name" value="Creatinase/aminopeptidase"/>
    <property type="match status" value="1"/>
</dbReference>
<comment type="caution">
    <text evidence="6">The sequence shown here is derived from an EMBL/GenBank/DDBJ whole genome shotgun (WGS) entry which is preliminary data.</text>
</comment>
<dbReference type="PANTHER" id="PTHR46112">
    <property type="entry name" value="AMINOPEPTIDASE"/>
    <property type="match status" value="1"/>
</dbReference>
<feature type="domain" description="Creatinase N-terminal" evidence="5">
    <location>
        <begin position="3"/>
        <end position="130"/>
    </location>
</feature>
<dbReference type="Pfam" id="PF00557">
    <property type="entry name" value="Peptidase_M24"/>
    <property type="match status" value="1"/>
</dbReference>
<comment type="cofactor">
    <cofactor evidence="1">
        <name>Mn(2+)</name>
        <dbReference type="ChEBI" id="CHEBI:29035"/>
    </cofactor>
</comment>
<keyword evidence="7" id="KW-1185">Reference proteome</keyword>
<feature type="domain" description="Peptidase M24" evidence="4">
    <location>
        <begin position="140"/>
        <end position="340"/>
    </location>
</feature>
<comment type="similarity">
    <text evidence="2">Belongs to the peptidase M24B family.</text>
</comment>
<evidence type="ECO:0000259" key="5">
    <source>
        <dbReference type="Pfam" id="PF01321"/>
    </source>
</evidence>
<dbReference type="InterPro" id="IPR000994">
    <property type="entry name" value="Pept_M24"/>
</dbReference>
<dbReference type="InterPro" id="IPR036005">
    <property type="entry name" value="Creatinase/aminopeptidase-like"/>
</dbReference>
<evidence type="ECO:0000256" key="1">
    <source>
        <dbReference type="ARBA" id="ARBA00001936"/>
    </source>
</evidence>
<keyword evidence="3" id="KW-0464">Manganese</keyword>
<dbReference type="Gene3D" id="3.90.230.10">
    <property type="entry name" value="Creatinase/methionine aminopeptidase superfamily"/>
    <property type="match status" value="1"/>
</dbReference>
<proteinExistence type="inferred from homology"/>
<evidence type="ECO:0000259" key="4">
    <source>
        <dbReference type="Pfam" id="PF00557"/>
    </source>
</evidence>
<dbReference type="Proteomes" id="UP001596071">
    <property type="component" value="Unassembled WGS sequence"/>
</dbReference>
<dbReference type="InterPro" id="IPR050659">
    <property type="entry name" value="Peptidase_M24B"/>
</dbReference>
<dbReference type="CDD" id="cd01092">
    <property type="entry name" value="APP-like"/>
    <property type="match status" value="1"/>
</dbReference>
<dbReference type="PANTHER" id="PTHR46112:SF10">
    <property type="entry name" value="DIPEPTIDASE YKVY-RELATED"/>
    <property type="match status" value="1"/>
</dbReference>
<protein>
    <submittedName>
        <fullName evidence="6">M24 family metallopeptidase</fullName>
    </submittedName>
</protein>
<accession>A0ABW0TWZ2</accession>
<reference evidence="7" key="1">
    <citation type="journal article" date="2019" name="Int. J. Syst. Evol. Microbiol.">
        <title>The Global Catalogue of Microorganisms (GCM) 10K type strain sequencing project: providing services to taxonomists for standard genome sequencing and annotation.</title>
        <authorList>
            <consortium name="The Broad Institute Genomics Platform"/>
            <consortium name="The Broad Institute Genome Sequencing Center for Infectious Disease"/>
            <person name="Wu L."/>
            <person name="Ma J."/>
        </authorList>
    </citation>
    <scope>NUCLEOTIDE SEQUENCE [LARGE SCALE GENOMIC DNA]</scope>
    <source>
        <strain evidence="7">KACC 11299</strain>
    </source>
</reference>
<dbReference type="RefSeq" id="WP_381442572.1">
    <property type="nucleotide sequence ID" value="NZ_JBHSNP010000009.1"/>
</dbReference>
<sequence length="357" mass="39516">MSRIEKFIEYMEVNEIDIAFITLPNSIYYFTGFNSNPHERFFSLLISLDKNPVLILPELDLDGATSKSSIQNFLSYKDDEDPMEIVKGFVKRKKKCGLEKSHLTMSRFEGISSAINAMTYVDIDEAIQKMKVIKSQDEVEKIKKAIHISDAALLEALKKVKPGVSEYEIAAEIQYQRLKLGADGGGLMVVSGEKSALPHGRTGDRKLKEGDFLLIDGGVLKDGYVSDITRTFGVGEVTNQQKEMYETVLAANLAAIGAVEPGVSFSTLDMIARDIITRDGYGEYFTHRLGHGMGMNNHEYPSIHGLNTDAAQVGMVFTIEPGIYVPDVGGVRIEDDVLVKVDGVEVLSQFSKELMIL</sequence>
<dbReference type="Gene3D" id="3.40.350.10">
    <property type="entry name" value="Creatinase/prolidase N-terminal domain"/>
    <property type="match status" value="1"/>
</dbReference>
<evidence type="ECO:0000256" key="3">
    <source>
        <dbReference type="ARBA" id="ARBA00023211"/>
    </source>
</evidence>
<dbReference type="InterPro" id="IPR029149">
    <property type="entry name" value="Creatin/AminoP/Spt16_N"/>
</dbReference>
<evidence type="ECO:0000313" key="7">
    <source>
        <dbReference type="Proteomes" id="UP001596071"/>
    </source>
</evidence>
<evidence type="ECO:0000313" key="6">
    <source>
        <dbReference type="EMBL" id="MFC5602475.1"/>
    </source>
</evidence>
<dbReference type="InterPro" id="IPR000587">
    <property type="entry name" value="Creatinase_N"/>
</dbReference>
<dbReference type="Pfam" id="PF01321">
    <property type="entry name" value="Creatinase_N"/>
    <property type="match status" value="1"/>
</dbReference>
<name>A0ABW0TWZ2_9BACL</name>
<organism evidence="6 7">
    <name type="scientific">Sporosarcina koreensis</name>
    <dbReference type="NCBI Taxonomy" id="334735"/>
    <lineage>
        <taxon>Bacteria</taxon>
        <taxon>Bacillati</taxon>
        <taxon>Bacillota</taxon>
        <taxon>Bacilli</taxon>
        <taxon>Bacillales</taxon>
        <taxon>Caryophanaceae</taxon>
        <taxon>Sporosarcina</taxon>
    </lineage>
</organism>
<dbReference type="SUPFAM" id="SSF53092">
    <property type="entry name" value="Creatinase/prolidase N-terminal domain"/>
    <property type="match status" value="1"/>
</dbReference>